<gene>
    <name evidence="7" type="ORF">BSTOLATCC_MIC34787</name>
</gene>
<comment type="caution">
    <text evidence="7">The sequence shown here is derived from an EMBL/GenBank/DDBJ whole genome shotgun (WGS) entry which is preliminary data.</text>
</comment>
<evidence type="ECO:0000313" key="8">
    <source>
        <dbReference type="Proteomes" id="UP001162131"/>
    </source>
</evidence>
<dbReference type="PROSITE" id="PS00028">
    <property type="entry name" value="ZINC_FINGER_C2H2_1"/>
    <property type="match status" value="3"/>
</dbReference>
<dbReference type="EMBL" id="CAJZBQ010000035">
    <property type="protein sequence ID" value="CAG9323748.1"/>
    <property type="molecule type" value="Genomic_DNA"/>
</dbReference>
<feature type="domain" description="C2H2-type" evidence="6">
    <location>
        <begin position="74"/>
        <end position="101"/>
    </location>
</feature>
<feature type="domain" description="C2H2-type" evidence="6">
    <location>
        <begin position="15"/>
        <end position="45"/>
    </location>
</feature>
<dbReference type="PANTHER" id="PTHR19818:SF139">
    <property type="entry name" value="PAIR-RULE PROTEIN ODD-PAIRED"/>
    <property type="match status" value="1"/>
</dbReference>
<dbReference type="Gene3D" id="3.30.160.60">
    <property type="entry name" value="Classic Zinc Finger"/>
    <property type="match status" value="3"/>
</dbReference>
<evidence type="ECO:0000256" key="1">
    <source>
        <dbReference type="ARBA" id="ARBA00022723"/>
    </source>
</evidence>
<protein>
    <recommendedName>
        <fullName evidence="6">C2H2-type domain-containing protein</fullName>
    </recommendedName>
</protein>
<keyword evidence="2" id="KW-0677">Repeat</keyword>
<dbReference type="GO" id="GO:0000978">
    <property type="term" value="F:RNA polymerase II cis-regulatory region sequence-specific DNA binding"/>
    <property type="evidence" value="ECO:0007669"/>
    <property type="project" value="TreeGrafter"/>
</dbReference>
<dbReference type="GO" id="GO:0005634">
    <property type="term" value="C:nucleus"/>
    <property type="evidence" value="ECO:0007669"/>
    <property type="project" value="UniProtKB-ARBA"/>
</dbReference>
<proteinExistence type="predicted"/>
<dbReference type="SMART" id="SM00355">
    <property type="entry name" value="ZnF_C2H2"/>
    <property type="match status" value="3"/>
</dbReference>
<keyword evidence="4" id="KW-0862">Zinc</keyword>
<dbReference type="PANTHER" id="PTHR19818">
    <property type="entry name" value="ZINC FINGER PROTEIN ZIC AND GLI"/>
    <property type="match status" value="1"/>
</dbReference>
<dbReference type="GO" id="GO:0008270">
    <property type="term" value="F:zinc ion binding"/>
    <property type="evidence" value="ECO:0007669"/>
    <property type="project" value="UniProtKB-KW"/>
</dbReference>
<dbReference type="GO" id="GO:0045944">
    <property type="term" value="P:positive regulation of transcription by RNA polymerase II"/>
    <property type="evidence" value="ECO:0007669"/>
    <property type="project" value="UniProtKB-ARBA"/>
</dbReference>
<evidence type="ECO:0000256" key="2">
    <source>
        <dbReference type="ARBA" id="ARBA00022737"/>
    </source>
</evidence>
<sequence>MEDISKATLEYSTLYCCYYQGCNNQYSTKFNLKHHIETIHLKTKRFICEICQKCLSSKQNYKKHMSIHKGAKPFACNYCGKCYIQEEQLSIHKRVHNKDGKKVSVEAIDTASIKIARFIMKQFEKITWEELESNQPQLPILQRSYKQLTNLPSFYSILKKLKKENNI</sequence>
<name>A0AAU9JDB7_9CILI</name>
<dbReference type="GO" id="GO:0000981">
    <property type="term" value="F:DNA-binding transcription factor activity, RNA polymerase II-specific"/>
    <property type="evidence" value="ECO:0007669"/>
    <property type="project" value="TreeGrafter"/>
</dbReference>
<dbReference type="Proteomes" id="UP001162131">
    <property type="component" value="Unassembled WGS sequence"/>
</dbReference>
<dbReference type="AlphaFoldDB" id="A0AAU9JDB7"/>
<evidence type="ECO:0000256" key="5">
    <source>
        <dbReference type="PROSITE-ProRule" id="PRU00042"/>
    </source>
</evidence>
<dbReference type="InterPro" id="IPR050329">
    <property type="entry name" value="GLI_C2H2-zinc-finger"/>
</dbReference>
<evidence type="ECO:0000256" key="3">
    <source>
        <dbReference type="ARBA" id="ARBA00022771"/>
    </source>
</evidence>
<organism evidence="7 8">
    <name type="scientific">Blepharisma stoltei</name>
    <dbReference type="NCBI Taxonomy" id="1481888"/>
    <lineage>
        <taxon>Eukaryota</taxon>
        <taxon>Sar</taxon>
        <taxon>Alveolata</taxon>
        <taxon>Ciliophora</taxon>
        <taxon>Postciliodesmatophora</taxon>
        <taxon>Heterotrichea</taxon>
        <taxon>Heterotrichida</taxon>
        <taxon>Blepharismidae</taxon>
        <taxon>Blepharisma</taxon>
    </lineage>
</organism>
<dbReference type="InterPro" id="IPR036236">
    <property type="entry name" value="Znf_C2H2_sf"/>
</dbReference>
<dbReference type="Pfam" id="PF00096">
    <property type="entry name" value="zf-C2H2"/>
    <property type="match status" value="2"/>
</dbReference>
<keyword evidence="3 5" id="KW-0863">Zinc-finger</keyword>
<evidence type="ECO:0000259" key="6">
    <source>
        <dbReference type="PROSITE" id="PS50157"/>
    </source>
</evidence>
<keyword evidence="8" id="KW-1185">Reference proteome</keyword>
<feature type="domain" description="C2H2-type" evidence="6">
    <location>
        <begin position="46"/>
        <end position="73"/>
    </location>
</feature>
<accession>A0AAU9JDB7</accession>
<evidence type="ECO:0000256" key="4">
    <source>
        <dbReference type="ARBA" id="ARBA00022833"/>
    </source>
</evidence>
<dbReference type="PROSITE" id="PS50157">
    <property type="entry name" value="ZINC_FINGER_C2H2_2"/>
    <property type="match status" value="3"/>
</dbReference>
<evidence type="ECO:0000313" key="7">
    <source>
        <dbReference type="EMBL" id="CAG9323748.1"/>
    </source>
</evidence>
<dbReference type="SUPFAM" id="SSF57667">
    <property type="entry name" value="beta-beta-alpha zinc fingers"/>
    <property type="match status" value="2"/>
</dbReference>
<reference evidence="7" key="1">
    <citation type="submission" date="2021-09" db="EMBL/GenBank/DDBJ databases">
        <authorList>
            <consortium name="AG Swart"/>
            <person name="Singh M."/>
            <person name="Singh A."/>
            <person name="Seah K."/>
            <person name="Emmerich C."/>
        </authorList>
    </citation>
    <scope>NUCLEOTIDE SEQUENCE</scope>
    <source>
        <strain evidence="7">ATCC30299</strain>
    </source>
</reference>
<dbReference type="InterPro" id="IPR013087">
    <property type="entry name" value="Znf_C2H2_type"/>
</dbReference>
<dbReference type="FunFam" id="3.30.160.60:FF:000624">
    <property type="entry name" value="zinc finger protein 697"/>
    <property type="match status" value="1"/>
</dbReference>
<keyword evidence="1" id="KW-0479">Metal-binding</keyword>